<dbReference type="RefSeq" id="WP_152948401.1">
    <property type="nucleotide sequence ID" value="NZ_WHYR01000084.1"/>
</dbReference>
<dbReference type="AlphaFoldDB" id="A0A6N7IWG6"/>
<name>A0A6N7IWG6_9FIRM</name>
<keyword evidence="3" id="KW-1185">Reference proteome</keyword>
<evidence type="ECO:0000256" key="1">
    <source>
        <dbReference type="SAM" id="Phobius"/>
    </source>
</evidence>
<accession>A0A6N7IWG6</accession>
<organism evidence="2 3">
    <name type="scientific">Desulfofundulus thermobenzoicus</name>
    <dbReference type="NCBI Taxonomy" id="29376"/>
    <lineage>
        <taxon>Bacteria</taxon>
        <taxon>Bacillati</taxon>
        <taxon>Bacillota</taxon>
        <taxon>Clostridia</taxon>
        <taxon>Eubacteriales</taxon>
        <taxon>Peptococcaceae</taxon>
        <taxon>Desulfofundulus</taxon>
    </lineage>
</organism>
<keyword evidence="1" id="KW-0812">Transmembrane</keyword>
<dbReference type="EMBL" id="WHYR01000084">
    <property type="protein sequence ID" value="MQL53953.1"/>
    <property type="molecule type" value="Genomic_DNA"/>
</dbReference>
<proteinExistence type="predicted"/>
<evidence type="ECO:0000313" key="2">
    <source>
        <dbReference type="EMBL" id="MQL53953.1"/>
    </source>
</evidence>
<comment type="caution">
    <text evidence="2">The sequence shown here is derived from an EMBL/GenBank/DDBJ whole genome shotgun (WGS) entry which is preliminary data.</text>
</comment>
<feature type="transmembrane region" description="Helical" evidence="1">
    <location>
        <begin position="38"/>
        <end position="59"/>
    </location>
</feature>
<reference evidence="2 3" key="1">
    <citation type="submission" date="2019-10" db="EMBL/GenBank/DDBJ databases">
        <title>Comparative genomics of sulfur disproportionating microorganisms.</title>
        <authorList>
            <person name="Ward L.M."/>
            <person name="Bertran E."/>
            <person name="Johnston D."/>
        </authorList>
    </citation>
    <scope>NUCLEOTIDE SEQUENCE [LARGE SCALE GENOMIC DNA]</scope>
    <source>
        <strain evidence="2 3">DSM 14055</strain>
    </source>
</reference>
<sequence>MARKTVKQTVASNTGPVIVETAQGENIDHLVARVKTQLLWVVASSVVAFGLGLLAGNLIKF</sequence>
<dbReference type="Proteomes" id="UP000441717">
    <property type="component" value="Unassembled WGS sequence"/>
</dbReference>
<keyword evidence="1" id="KW-0472">Membrane</keyword>
<evidence type="ECO:0000313" key="3">
    <source>
        <dbReference type="Proteomes" id="UP000441717"/>
    </source>
</evidence>
<keyword evidence="1" id="KW-1133">Transmembrane helix</keyword>
<gene>
    <name evidence="2" type="ORF">GFC01_17155</name>
</gene>
<protein>
    <submittedName>
        <fullName evidence="2">Uncharacterized protein</fullName>
    </submittedName>
</protein>